<organism evidence="1">
    <name type="scientific">Anguilla anguilla</name>
    <name type="common">European freshwater eel</name>
    <name type="synonym">Muraena anguilla</name>
    <dbReference type="NCBI Taxonomy" id="7936"/>
    <lineage>
        <taxon>Eukaryota</taxon>
        <taxon>Metazoa</taxon>
        <taxon>Chordata</taxon>
        <taxon>Craniata</taxon>
        <taxon>Vertebrata</taxon>
        <taxon>Euteleostomi</taxon>
        <taxon>Actinopterygii</taxon>
        <taxon>Neopterygii</taxon>
        <taxon>Teleostei</taxon>
        <taxon>Anguilliformes</taxon>
        <taxon>Anguillidae</taxon>
        <taxon>Anguilla</taxon>
    </lineage>
</organism>
<dbReference type="EMBL" id="GBXM01095268">
    <property type="protein sequence ID" value="JAH13309.1"/>
    <property type="molecule type" value="Transcribed_RNA"/>
</dbReference>
<evidence type="ECO:0000313" key="1">
    <source>
        <dbReference type="EMBL" id="JAH13309.1"/>
    </source>
</evidence>
<dbReference type="AlphaFoldDB" id="A0A0E9Q9A9"/>
<proteinExistence type="predicted"/>
<sequence length="33" mass="3851">MVESRDIEVMERAEEFVITSPEEVEIQTVIVQD</sequence>
<accession>A0A0E9Q9A9</accession>
<reference evidence="1" key="1">
    <citation type="submission" date="2014-11" db="EMBL/GenBank/DDBJ databases">
        <authorList>
            <person name="Amaro Gonzalez C."/>
        </authorList>
    </citation>
    <scope>NUCLEOTIDE SEQUENCE</scope>
</reference>
<name>A0A0E9Q9A9_ANGAN</name>
<protein>
    <submittedName>
        <fullName evidence="1">Uncharacterized protein</fullName>
    </submittedName>
</protein>
<reference evidence="1" key="2">
    <citation type="journal article" date="2015" name="Fish Shellfish Immunol.">
        <title>Early steps in the European eel (Anguilla anguilla)-Vibrio vulnificus interaction in the gills: Role of the RtxA13 toxin.</title>
        <authorList>
            <person name="Callol A."/>
            <person name="Pajuelo D."/>
            <person name="Ebbesson L."/>
            <person name="Teles M."/>
            <person name="MacKenzie S."/>
            <person name="Amaro C."/>
        </authorList>
    </citation>
    <scope>NUCLEOTIDE SEQUENCE</scope>
</reference>